<proteinExistence type="predicted"/>
<name>A0A7H1MM13_9LACO</name>
<dbReference type="RefSeq" id="WP_006846235.1">
    <property type="nucleotide sequence ID" value="NZ_CP026847.1"/>
</dbReference>
<sequence>MVNKEKSKKPGLQLELVYLQEDGHEFVLKINNVVDSLTKDQVKNLMDRLMHFEWITDLKGKSRFPNGIKPKLARYTHRSYQMLWQQNEKVGGWMG</sequence>
<evidence type="ECO:0000313" key="2">
    <source>
        <dbReference type="Proteomes" id="UP000516446"/>
    </source>
</evidence>
<accession>A0A7H1MM13</accession>
<dbReference type="InterPro" id="IPR021321">
    <property type="entry name" value="DUF2922"/>
</dbReference>
<keyword evidence="2" id="KW-1185">Reference proteome</keyword>
<dbReference type="AlphaFoldDB" id="A0A7H1MM13"/>
<evidence type="ECO:0000313" key="1">
    <source>
        <dbReference type="EMBL" id="QNT64499.1"/>
    </source>
</evidence>
<dbReference type="EMBL" id="CP043431">
    <property type="protein sequence ID" value="QNT64499.1"/>
    <property type="molecule type" value="Genomic_DNA"/>
</dbReference>
<protein>
    <submittedName>
        <fullName evidence="1">DUF2922 domain-containing protein</fullName>
    </submittedName>
</protein>
<dbReference type="Proteomes" id="UP000516446">
    <property type="component" value="Chromosome"/>
</dbReference>
<gene>
    <name evidence="1" type="ORF">FY536_04080</name>
</gene>
<organism evidence="1 2">
    <name type="scientific">Weissella koreensis</name>
    <dbReference type="NCBI Taxonomy" id="165096"/>
    <lineage>
        <taxon>Bacteria</taxon>
        <taxon>Bacillati</taxon>
        <taxon>Bacillota</taxon>
        <taxon>Bacilli</taxon>
        <taxon>Lactobacillales</taxon>
        <taxon>Lactobacillaceae</taxon>
        <taxon>Weissella</taxon>
    </lineage>
</organism>
<reference evidence="1 2" key="1">
    <citation type="submission" date="2019-08" db="EMBL/GenBank/DDBJ databases">
        <authorList>
            <person name="Chang H.C."/>
            <person name="Mun S.Y."/>
        </authorList>
    </citation>
    <scope>NUCLEOTIDE SEQUENCE [LARGE SCALE GENOMIC DNA]</scope>
    <source>
        <strain evidence="1 2">SK</strain>
    </source>
</reference>
<dbReference type="Pfam" id="PF11148">
    <property type="entry name" value="DUF2922"/>
    <property type="match status" value="1"/>
</dbReference>